<proteinExistence type="inferred from homology"/>
<dbReference type="EC" id="2.4.1.17" evidence="3"/>
<dbReference type="CDD" id="cd03784">
    <property type="entry name" value="GT1_Gtf-like"/>
    <property type="match status" value="1"/>
</dbReference>
<evidence type="ECO:0000256" key="3">
    <source>
        <dbReference type="ARBA" id="ARBA00012544"/>
    </source>
</evidence>
<dbReference type="GO" id="GO:0015020">
    <property type="term" value="F:glucuronosyltransferase activity"/>
    <property type="evidence" value="ECO:0007669"/>
    <property type="project" value="UniProtKB-EC"/>
</dbReference>
<dbReference type="Proteomes" id="UP000694546">
    <property type="component" value="Chromosome 8"/>
</dbReference>
<name>A0A8C5F3U1_GADMO</name>
<comment type="similarity">
    <text evidence="2 11">Belongs to the UDP-glycosyltransferase family.</text>
</comment>
<sequence length="553" mass="62158">MHKTMFLFLLLSIGVEAKEDTAEDSWHVPGQSTVGEDISLDYSGSNSQSGRSSADFSGHLLVVPFDGSHWIGIKAIAQEIGRRGHRVTVLMPEITMRMGPGEHFDTVTYPVPYGKKDVEELMATHTEVMRSAHQTLMERVNAKITQIQKITEILHSTAESLLFNDSLISTLQQQRFDAVLTDPMVPTGSLLARKLGLPTLNLLRGIPCGLDWQSMACPSPPSYVPRMLTGFTDRMTFKQRVINTLLSAWEPLMCRLLFWHFDTIAQRFLGEDVGIAEVVSESDIWLQRIDFSLEYPRPLMPNVVLVGGINCDVKSPLPEEMEPWVSTEHGFVVFTLGSMVSSLPEEITAVFIEAFRRIPQKVIWRHTGPVPDNLPENVKIMKWVPQNDLLAHAGARAFITHSGSHGIYEGLCHAVPMVMVPLGGDQPDNAQRMASRGAGVVLDITTVTVDDLLNGLDEVINNTRYKDNLKKLSAVHKDRPMDPLDLSVYWTEYVMRHKGARHLRPAAHDLNWFQYHSLDVITFLVTVVMLVAMVTFKCISLCLRRVMRKKKQE</sequence>
<keyword evidence="7" id="KW-0256">Endoplasmic reticulum</keyword>
<dbReference type="InterPro" id="IPR035595">
    <property type="entry name" value="UDP_glycos_trans_CS"/>
</dbReference>
<keyword evidence="4 11" id="KW-0328">Glycosyltransferase</keyword>
<dbReference type="InterPro" id="IPR002213">
    <property type="entry name" value="UDP_glucos_trans"/>
</dbReference>
<dbReference type="PANTHER" id="PTHR48043:SF161">
    <property type="entry name" value="UDP GLUCURONOSYLTRANSFERASE FAMILY 1 MEMBER A1"/>
    <property type="match status" value="1"/>
</dbReference>
<dbReference type="AlphaFoldDB" id="A0A8C5F3U1"/>
<keyword evidence="8 12" id="KW-1133">Transmembrane helix</keyword>
<keyword evidence="13" id="KW-0732">Signal</keyword>
<evidence type="ECO:0000313" key="15">
    <source>
        <dbReference type="Proteomes" id="UP000694546"/>
    </source>
</evidence>
<dbReference type="GeneID" id="115549097"/>
<evidence type="ECO:0000256" key="8">
    <source>
        <dbReference type="ARBA" id="ARBA00022989"/>
    </source>
</evidence>
<dbReference type="Pfam" id="PF00201">
    <property type="entry name" value="UDPGT"/>
    <property type="match status" value="1"/>
</dbReference>
<feature type="transmembrane region" description="Helical" evidence="12">
    <location>
        <begin position="520"/>
        <end position="543"/>
    </location>
</feature>
<dbReference type="InterPro" id="IPR050271">
    <property type="entry name" value="UDP-glycosyltransferase"/>
</dbReference>
<accession>A0A8C5F3U1</accession>
<comment type="subcellular location">
    <subcellularLocation>
        <location evidence="1">Endoplasmic reticulum membrane</location>
        <topology evidence="1">Single-pass membrane protein</topology>
    </subcellularLocation>
</comment>
<evidence type="ECO:0000256" key="4">
    <source>
        <dbReference type="ARBA" id="ARBA00022676"/>
    </source>
</evidence>
<evidence type="ECO:0000256" key="10">
    <source>
        <dbReference type="ARBA" id="ARBA00023180"/>
    </source>
</evidence>
<dbReference type="GeneTree" id="ENSGT00940000159677"/>
<dbReference type="GO" id="GO:0005789">
    <property type="term" value="C:endoplasmic reticulum membrane"/>
    <property type="evidence" value="ECO:0007669"/>
    <property type="project" value="UniProtKB-SubCell"/>
</dbReference>
<evidence type="ECO:0000256" key="12">
    <source>
        <dbReference type="SAM" id="Phobius"/>
    </source>
</evidence>
<evidence type="ECO:0000256" key="1">
    <source>
        <dbReference type="ARBA" id="ARBA00004389"/>
    </source>
</evidence>
<feature type="chain" id="PRO_5045277042" description="glucuronosyltransferase" evidence="13">
    <location>
        <begin position="18"/>
        <end position="553"/>
    </location>
</feature>
<evidence type="ECO:0000256" key="9">
    <source>
        <dbReference type="ARBA" id="ARBA00023136"/>
    </source>
</evidence>
<dbReference type="PANTHER" id="PTHR48043">
    <property type="entry name" value="EG:EG0003.4 PROTEIN-RELATED"/>
    <property type="match status" value="1"/>
</dbReference>
<keyword evidence="15" id="KW-1185">Reference proteome</keyword>
<organism evidence="14 15">
    <name type="scientific">Gadus morhua</name>
    <name type="common">Atlantic cod</name>
    <dbReference type="NCBI Taxonomy" id="8049"/>
    <lineage>
        <taxon>Eukaryota</taxon>
        <taxon>Metazoa</taxon>
        <taxon>Chordata</taxon>
        <taxon>Craniata</taxon>
        <taxon>Vertebrata</taxon>
        <taxon>Euteleostomi</taxon>
        <taxon>Actinopterygii</taxon>
        <taxon>Neopterygii</taxon>
        <taxon>Teleostei</taxon>
        <taxon>Neoteleostei</taxon>
        <taxon>Acanthomorphata</taxon>
        <taxon>Zeiogadaria</taxon>
        <taxon>Gadariae</taxon>
        <taxon>Gadiformes</taxon>
        <taxon>Gadoidei</taxon>
        <taxon>Gadidae</taxon>
        <taxon>Gadus</taxon>
    </lineage>
</organism>
<evidence type="ECO:0000256" key="13">
    <source>
        <dbReference type="SAM" id="SignalP"/>
    </source>
</evidence>
<evidence type="ECO:0000256" key="5">
    <source>
        <dbReference type="ARBA" id="ARBA00022679"/>
    </source>
</evidence>
<dbReference type="PROSITE" id="PS00375">
    <property type="entry name" value="UDPGT"/>
    <property type="match status" value="1"/>
</dbReference>
<evidence type="ECO:0000256" key="11">
    <source>
        <dbReference type="RuleBase" id="RU003718"/>
    </source>
</evidence>
<evidence type="ECO:0000313" key="14">
    <source>
        <dbReference type="Ensembl" id="ENSGMOP00000002005.2"/>
    </source>
</evidence>
<keyword evidence="6 12" id="KW-0812">Transmembrane</keyword>
<dbReference type="SUPFAM" id="SSF53756">
    <property type="entry name" value="UDP-Glycosyltransferase/glycogen phosphorylase"/>
    <property type="match status" value="1"/>
</dbReference>
<dbReference type="OrthoDB" id="5835829at2759"/>
<evidence type="ECO:0000256" key="2">
    <source>
        <dbReference type="ARBA" id="ARBA00009995"/>
    </source>
</evidence>
<keyword evidence="9 12" id="KW-0472">Membrane</keyword>
<reference evidence="14" key="2">
    <citation type="submission" date="2025-09" db="UniProtKB">
        <authorList>
            <consortium name="Ensembl"/>
        </authorList>
    </citation>
    <scope>IDENTIFICATION</scope>
</reference>
<keyword evidence="10" id="KW-0325">Glycoprotein</keyword>
<dbReference type="OMA" id="VALTFKC"/>
<evidence type="ECO:0000256" key="6">
    <source>
        <dbReference type="ARBA" id="ARBA00022692"/>
    </source>
</evidence>
<feature type="signal peptide" evidence="13">
    <location>
        <begin position="1"/>
        <end position="17"/>
    </location>
</feature>
<dbReference type="Ensembl" id="ENSGMOT00000002070.2">
    <property type="protein sequence ID" value="ENSGMOP00000002005.2"/>
    <property type="gene ID" value="ENSGMOG00000001881.2"/>
</dbReference>
<reference evidence="14" key="1">
    <citation type="submission" date="2025-08" db="UniProtKB">
        <authorList>
            <consortium name="Ensembl"/>
        </authorList>
    </citation>
    <scope>IDENTIFICATION</scope>
</reference>
<protein>
    <recommendedName>
        <fullName evidence="3">glucuronosyltransferase</fullName>
        <ecNumber evidence="3">2.4.1.17</ecNumber>
    </recommendedName>
</protein>
<evidence type="ECO:0000256" key="7">
    <source>
        <dbReference type="ARBA" id="ARBA00022824"/>
    </source>
</evidence>
<dbReference type="Gene3D" id="3.40.50.2000">
    <property type="entry name" value="Glycogen Phosphorylase B"/>
    <property type="match status" value="2"/>
</dbReference>
<gene>
    <name evidence="14" type="primary">LOC115549097</name>
</gene>
<dbReference type="RefSeq" id="XP_030219968.1">
    <property type="nucleotide sequence ID" value="XM_030364108.1"/>
</dbReference>
<keyword evidence="5 11" id="KW-0808">Transferase</keyword>